<evidence type="ECO:0000313" key="2">
    <source>
        <dbReference type="Proteomes" id="UP000823775"/>
    </source>
</evidence>
<dbReference type="EMBL" id="JACEIK010001848">
    <property type="protein sequence ID" value="MCD7472623.1"/>
    <property type="molecule type" value="Genomic_DNA"/>
</dbReference>
<keyword evidence="2" id="KW-1185">Reference proteome</keyword>
<comment type="caution">
    <text evidence="1">The sequence shown here is derived from an EMBL/GenBank/DDBJ whole genome shotgun (WGS) entry which is preliminary data.</text>
</comment>
<evidence type="ECO:0000313" key="1">
    <source>
        <dbReference type="EMBL" id="MCD7472623.1"/>
    </source>
</evidence>
<dbReference type="Proteomes" id="UP000823775">
    <property type="component" value="Unassembled WGS sequence"/>
</dbReference>
<organism evidence="1 2">
    <name type="scientific">Datura stramonium</name>
    <name type="common">Jimsonweed</name>
    <name type="synonym">Common thornapple</name>
    <dbReference type="NCBI Taxonomy" id="4076"/>
    <lineage>
        <taxon>Eukaryota</taxon>
        <taxon>Viridiplantae</taxon>
        <taxon>Streptophyta</taxon>
        <taxon>Embryophyta</taxon>
        <taxon>Tracheophyta</taxon>
        <taxon>Spermatophyta</taxon>
        <taxon>Magnoliopsida</taxon>
        <taxon>eudicotyledons</taxon>
        <taxon>Gunneridae</taxon>
        <taxon>Pentapetalae</taxon>
        <taxon>asterids</taxon>
        <taxon>lamiids</taxon>
        <taxon>Solanales</taxon>
        <taxon>Solanaceae</taxon>
        <taxon>Solanoideae</taxon>
        <taxon>Datureae</taxon>
        <taxon>Datura</taxon>
    </lineage>
</organism>
<sequence>MFGASVSTHPVEWLDFSVFFLLALKSGDSSVWGHPALVTGRERAYSGKSRPVKLFVMFQVSKGTGPVGKLATKIRSEEGHRNNDKGDISGGAKAHAERISMGKDVVRSQRYDTLRDTRSIHMKLLKRSSVIYPNYINISLPYQRAQLAHGSIPFAATGLDLEIVVKVVRARSNLINGRLPMGLILLFPP</sequence>
<accession>A0ABS8TP57</accession>
<gene>
    <name evidence="1" type="ORF">HAX54_013904</name>
</gene>
<name>A0ABS8TP57_DATST</name>
<proteinExistence type="predicted"/>
<reference evidence="1 2" key="1">
    <citation type="journal article" date="2021" name="BMC Genomics">
        <title>Datura genome reveals duplications of psychoactive alkaloid biosynthetic genes and high mutation rate following tissue culture.</title>
        <authorList>
            <person name="Rajewski A."/>
            <person name="Carter-House D."/>
            <person name="Stajich J."/>
            <person name="Litt A."/>
        </authorList>
    </citation>
    <scope>NUCLEOTIDE SEQUENCE [LARGE SCALE GENOMIC DNA]</scope>
    <source>
        <strain evidence="1">AR-01</strain>
    </source>
</reference>
<protein>
    <submittedName>
        <fullName evidence="1">Uncharacterized protein</fullName>
    </submittedName>
</protein>